<evidence type="ECO:0000313" key="1">
    <source>
        <dbReference type="EMBL" id="SFF47153.1"/>
    </source>
</evidence>
<accession>A0A1I2IZY8</accession>
<reference evidence="2" key="1">
    <citation type="submission" date="2016-10" db="EMBL/GenBank/DDBJ databases">
        <authorList>
            <person name="Varghese N."/>
            <person name="Submissions S."/>
        </authorList>
    </citation>
    <scope>NUCLEOTIDE SEQUENCE [LARGE SCALE GENOMIC DNA]</scope>
    <source>
        <strain evidence="2">CGMCC 1.10223</strain>
    </source>
</reference>
<dbReference type="OrthoDB" id="2927355at2"/>
<sequence>MAWAKATVMWKYDLNQIWDSYGSQEKGFIFPNTVKLGGIAKQQTSVASYHIYKSDTTLGAGTVTPWGAINIYEVDFADYIKVDKLGNHTIY</sequence>
<evidence type="ECO:0000313" key="2">
    <source>
        <dbReference type="Proteomes" id="UP000183410"/>
    </source>
</evidence>
<proteinExistence type="predicted"/>
<dbReference type="Proteomes" id="UP000183410">
    <property type="component" value="Unassembled WGS sequence"/>
</dbReference>
<organism evidence="1 2">
    <name type="scientific">Paenibacillus algorifonticola</name>
    <dbReference type="NCBI Taxonomy" id="684063"/>
    <lineage>
        <taxon>Bacteria</taxon>
        <taxon>Bacillati</taxon>
        <taxon>Bacillota</taxon>
        <taxon>Bacilli</taxon>
        <taxon>Bacillales</taxon>
        <taxon>Paenibacillaceae</taxon>
        <taxon>Paenibacillus</taxon>
    </lineage>
</organism>
<dbReference type="RefSeq" id="WP_052737377.1">
    <property type="nucleotide sequence ID" value="NZ_FONN01000046.1"/>
</dbReference>
<name>A0A1I2IZY8_9BACL</name>
<dbReference type="AlphaFoldDB" id="A0A1I2IZY8"/>
<dbReference type="EMBL" id="FONN01000046">
    <property type="protein sequence ID" value="SFF47153.1"/>
    <property type="molecule type" value="Genomic_DNA"/>
</dbReference>
<gene>
    <name evidence="1" type="ORF">SAMN04487969_14628</name>
</gene>
<protein>
    <submittedName>
        <fullName evidence="1">Uncharacterized protein</fullName>
    </submittedName>
</protein>
<keyword evidence="2" id="KW-1185">Reference proteome</keyword>